<reference evidence="2 3" key="1">
    <citation type="submission" date="2020-08" db="EMBL/GenBank/DDBJ databases">
        <title>Sequencing the genomes of 1000 actinobacteria strains.</title>
        <authorList>
            <person name="Klenk H.-P."/>
        </authorList>
    </citation>
    <scope>NUCLEOTIDE SEQUENCE [LARGE SCALE GENOMIC DNA]</scope>
    <source>
        <strain evidence="2 3">DSM 44230</strain>
    </source>
</reference>
<feature type="transmembrane region" description="Helical" evidence="1">
    <location>
        <begin position="75"/>
        <end position="94"/>
    </location>
</feature>
<proteinExistence type="predicted"/>
<dbReference type="EMBL" id="JACHMH010000001">
    <property type="protein sequence ID" value="MBB4679045.1"/>
    <property type="molecule type" value="Genomic_DNA"/>
</dbReference>
<comment type="caution">
    <text evidence="2">The sequence shown here is derived from an EMBL/GenBank/DDBJ whole genome shotgun (WGS) entry which is preliminary data.</text>
</comment>
<sequence length="104" mass="11046">MTTPPRWLWRLMALPITLSMVVGVLMSISVGPASPFFLALALLSFLPLAGRSTTQLGVLCVLAGSVQLVIGTYPFMVLFTVSGWIMILVGLVAVCTQRPEVPGG</sequence>
<keyword evidence="1" id="KW-0812">Transmembrane</keyword>
<evidence type="ECO:0000313" key="2">
    <source>
        <dbReference type="EMBL" id="MBB4679045.1"/>
    </source>
</evidence>
<keyword evidence="1" id="KW-0472">Membrane</keyword>
<accession>A0A7W7CD94</accession>
<keyword evidence="3" id="KW-1185">Reference proteome</keyword>
<gene>
    <name evidence="2" type="ORF">HNR67_005163</name>
</gene>
<evidence type="ECO:0000256" key="1">
    <source>
        <dbReference type="SAM" id="Phobius"/>
    </source>
</evidence>
<evidence type="ECO:0000313" key="3">
    <source>
        <dbReference type="Proteomes" id="UP000533598"/>
    </source>
</evidence>
<organism evidence="2 3">
    <name type="scientific">Crossiella cryophila</name>
    <dbReference type="NCBI Taxonomy" id="43355"/>
    <lineage>
        <taxon>Bacteria</taxon>
        <taxon>Bacillati</taxon>
        <taxon>Actinomycetota</taxon>
        <taxon>Actinomycetes</taxon>
        <taxon>Pseudonocardiales</taxon>
        <taxon>Pseudonocardiaceae</taxon>
        <taxon>Crossiella</taxon>
    </lineage>
</organism>
<name>A0A7W7CD94_9PSEU</name>
<feature type="transmembrane region" description="Helical" evidence="1">
    <location>
        <begin position="7"/>
        <end position="30"/>
    </location>
</feature>
<protein>
    <submittedName>
        <fullName evidence="2">Uncharacterized protein</fullName>
    </submittedName>
</protein>
<dbReference type="Proteomes" id="UP000533598">
    <property type="component" value="Unassembled WGS sequence"/>
</dbReference>
<keyword evidence="1" id="KW-1133">Transmembrane helix</keyword>
<dbReference type="AlphaFoldDB" id="A0A7W7CD94"/>
<dbReference type="RefSeq" id="WP_185004838.1">
    <property type="nucleotide sequence ID" value="NZ_BAAAUI010000046.1"/>
</dbReference>